<evidence type="ECO:0000313" key="2">
    <source>
        <dbReference type="Proteomes" id="UP000622610"/>
    </source>
</evidence>
<comment type="caution">
    <text evidence="1">The sequence shown here is derived from an EMBL/GenBank/DDBJ whole genome shotgun (WGS) entry which is preliminary data.</text>
</comment>
<dbReference type="AlphaFoldDB" id="A0A917N533"/>
<dbReference type="EMBL" id="BMDT01000005">
    <property type="protein sequence ID" value="GGI65644.1"/>
    <property type="molecule type" value="Genomic_DNA"/>
</dbReference>
<gene>
    <name evidence="1" type="ORF">GCM10011482_12980</name>
</gene>
<name>A0A917N533_9ENTE</name>
<evidence type="ECO:0000313" key="1">
    <source>
        <dbReference type="EMBL" id="GGI65644.1"/>
    </source>
</evidence>
<reference evidence="1" key="2">
    <citation type="submission" date="2020-09" db="EMBL/GenBank/DDBJ databases">
        <authorList>
            <person name="Sun Q."/>
            <person name="Sedlacek I."/>
        </authorList>
    </citation>
    <scope>NUCLEOTIDE SEQUENCE</scope>
    <source>
        <strain evidence="1">CCM 8433</strain>
    </source>
</reference>
<accession>A0A917N533</accession>
<sequence length="58" mass="6541">MATISLEREVKLTNEDAKIAMSAKPTEKYNRLVRDVVASKRKKSKTIPSWMSASNNES</sequence>
<dbReference type="Proteomes" id="UP000622610">
    <property type="component" value="Unassembled WGS sequence"/>
</dbReference>
<keyword evidence="2" id="KW-1185">Reference proteome</keyword>
<reference evidence="1" key="1">
    <citation type="journal article" date="2014" name="Int. J. Syst. Evol. Microbiol.">
        <title>Complete genome sequence of Corynebacterium casei LMG S-19264T (=DSM 44701T), isolated from a smear-ripened cheese.</title>
        <authorList>
            <consortium name="US DOE Joint Genome Institute (JGI-PGF)"/>
            <person name="Walter F."/>
            <person name="Albersmeier A."/>
            <person name="Kalinowski J."/>
            <person name="Ruckert C."/>
        </authorList>
    </citation>
    <scope>NUCLEOTIDE SEQUENCE</scope>
    <source>
        <strain evidence="1">CCM 8433</strain>
    </source>
</reference>
<proteinExistence type="predicted"/>
<organism evidence="1 2">
    <name type="scientific">Enterococcus alcedinis</name>
    <dbReference type="NCBI Taxonomy" id="1274384"/>
    <lineage>
        <taxon>Bacteria</taxon>
        <taxon>Bacillati</taxon>
        <taxon>Bacillota</taxon>
        <taxon>Bacilli</taxon>
        <taxon>Lactobacillales</taxon>
        <taxon>Enterococcaceae</taxon>
        <taxon>Enterococcus</taxon>
    </lineage>
</organism>
<dbReference type="RefSeq" id="WP_188367485.1">
    <property type="nucleotide sequence ID" value="NZ_BMDT01000005.1"/>
</dbReference>
<protein>
    <submittedName>
        <fullName evidence="1">Uncharacterized protein</fullName>
    </submittedName>
</protein>